<feature type="compositionally biased region" description="Basic residues" evidence="1">
    <location>
        <begin position="194"/>
        <end position="203"/>
    </location>
</feature>
<feature type="transmembrane region" description="Helical" evidence="2">
    <location>
        <begin position="46"/>
        <end position="68"/>
    </location>
</feature>
<dbReference type="EMBL" id="CP046236">
    <property type="protein sequence ID" value="WFD48965.1"/>
    <property type="molecule type" value="Genomic_DNA"/>
</dbReference>
<proteinExistence type="predicted"/>
<gene>
    <name evidence="3" type="ORF">GLX27_003638</name>
</gene>
<feature type="transmembrane region" description="Helical" evidence="2">
    <location>
        <begin position="117"/>
        <end position="139"/>
    </location>
</feature>
<organism evidence="3 4">
    <name type="scientific">Malassezia furfur</name>
    <name type="common">Pityriasis versicolor infection agent</name>
    <name type="synonym">Pityrosporum furfur</name>
    <dbReference type="NCBI Taxonomy" id="55194"/>
    <lineage>
        <taxon>Eukaryota</taxon>
        <taxon>Fungi</taxon>
        <taxon>Dikarya</taxon>
        <taxon>Basidiomycota</taxon>
        <taxon>Ustilaginomycotina</taxon>
        <taxon>Malasseziomycetes</taxon>
        <taxon>Malasseziales</taxon>
        <taxon>Malasseziaceae</taxon>
        <taxon>Malassezia</taxon>
    </lineage>
</organism>
<protein>
    <submittedName>
        <fullName evidence="3">Uncharacterized protein</fullName>
    </submittedName>
</protein>
<feature type="region of interest" description="Disordered" evidence="1">
    <location>
        <begin position="194"/>
        <end position="234"/>
    </location>
</feature>
<feature type="compositionally biased region" description="Low complexity" evidence="1">
    <location>
        <begin position="205"/>
        <end position="221"/>
    </location>
</feature>
<sequence>MDDGAKSLFRGAALAHRVHVARTSQRLTQATHIQFLTLLFPSKLEVWLILWLLVPLVVVQFVTFYFKLIPSTSIAQPIGDVIQDICESTLSLLYSFALIAWSTLVNRRRAWRMDGAAALFGIAALVTAFGKTVTSYVHIRFERAYWILVISWALTIWQSWLGFWWWVSAGMGIGEVEDRLRRQQRARQRYLHRKEQRYARRASARADASATTSTRARSSTAPSQSPGAEGEMARSTSYAMSSEALLWILRMGRTVYRFLPAAMRRRLDEVQREHDRAVLEAAVRQMDVVQQVTTRPNMLHERTLLHVQREGRQARDDDGDPSATCATQRV</sequence>
<evidence type="ECO:0000313" key="4">
    <source>
        <dbReference type="Proteomes" id="UP000818624"/>
    </source>
</evidence>
<evidence type="ECO:0000256" key="1">
    <source>
        <dbReference type="SAM" id="MobiDB-lite"/>
    </source>
</evidence>
<accession>A0ABY8EX87</accession>
<name>A0ABY8EX87_MALFU</name>
<feature type="region of interest" description="Disordered" evidence="1">
    <location>
        <begin position="309"/>
        <end position="330"/>
    </location>
</feature>
<dbReference type="Proteomes" id="UP000818624">
    <property type="component" value="Chromosome 3"/>
</dbReference>
<feature type="transmembrane region" description="Helical" evidence="2">
    <location>
        <begin position="145"/>
        <end position="167"/>
    </location>
</feature>
<keyword evidence="2" id="KW-0812">Transmembrane</keyword>
<keyword evidence="4" id="KW-1185">Reference proteome</keyword>
<feature type="transmembrane region" description="Helical" evidence="2">
    <location>
        <begin position="88"/>
        <end position="105"/>
    </location>
</feature>
<evidence type="ECO:0000313" key="3">
    <source>
        <dbReference type="EMBL" id="WFD48965.1"/>
    </source>
</evidence>
<evidence type="ECO:0000256" key="2">
    <source>
        <dbReference type="SAM" id="Phobius"/>
    </source>
</evidence>
<reference evidence="3 4" key="1">
    <citation type="journal article" date="2020" name="Elife">
        <title>Loss of centromere function drives karyotype evolution in closely related Malassezia species.</title>
        <authorList>
            <person name="Sankaranarayanan S.R."/>
            <person name="Ianiri G."/>
            <person name="Coelho M.A."/>
            <person name="Reza M.H."/>
            <person name="Thimmappa B.C."/>
            <person name="Ganguly P."/>
            <person name="Vadnala R.N."/>
            <person name="Sun S."/>
            <person name="Siddharthan R."/>
            <person name="Tellgren-Roth C."/>
            <person name="Dawson T.L."/>
            <person name="Heitman J."/>
            <person name="Sanyal K."/>
        </authorList>
    </citation>
    <scope>NUCLEOTIDE SEQUENCE [LARGE SCALE GENOMIC DNA]</scope>
    <source>
        <strain evidence="3">CBS14141</strain>
    </source>
</reference>
<keyword evidence="2" id="KW-1133">Transmembrane helix</keyword>
<keyword evidence="2" id="KW-0472">Membrane</keyword>